<keyword evidence="4" id="KW-0732">Signal</keyword>
<dbReference type="InterPro" id="IPR029058">
    <property type="entry name" value="AB_hydrolase_fold"/>
</dbReference>
<proteinExistence type="predicted"/>
<evidence type="ECO:0000313" key="6">
    <source>
        <dbReference type="Proteomes" id="UP000184292"/>
    </source>
</evidence>
<dbReference type="Proteomes" id="UP000184292">
    <property type="component" value="Unassembled WGS sequence"/>
</dbReference>
<evidence type="ECO:0000256" key="4">
    <source>
        <dbReference type="SAM" id="SignalP"/>
    </source>
</evidence>
<sequence>MTRRPTIRPTRPAARAALAAALAATPVLAQDTSSPQEVRRPNPIDLVRPDAPELAHPGPYAVGVTTMDFVRSGVPDVRRATATSQPTYDRPLTVEVWYPAADGTTGGGTYETVLRDGETPVTLSGSAVREAAPMGGETFPLVIVSHGYPGNRFLMSPLAETLASRGYVVASIDHTDSTYSDQGAFGSTLLNRPRDQLFVLDAMAGLSDGIGEITDGDTAAVVGYSMGGYGALIFAGAGVTEASTTFDYAPPGGLLAANQAGTEARAELDDPRLKAAVAFAPWGNNAGFFDAEGLAGIDIPLLLIAGSADDVSGYEAIRGIFDSTTGTDRALLTFENANHNAGAPMPAPAESWAWSETLGWPPFEHYADPVWDSVRMNNIAAHFVSAFLDRELKGAETDLYLDLVPVAADGVWSVTEDGLRTGAHTYWLGFPERTAAGLRFETRAAGE</sequence>
<evidence type="ECO:0000313" key="5">
    <source>
        <dbReference type="EMBL" id="SHI67247.1"/>
    </source>
</evidence>
<keyword evidence="1 5" id="KW-0378">Hydrolase</keyword>
<keyword evidence="6" id="KW-1185">Reference proteome</keyword>
<evidence type="ECO:0000256" key="2">
    <source>
        <dbReference type="ARBA" id="ARBA00022963"/>
    </source>
</evidence>
<dbReference type="GO" id="GO:0003847">
    <property type="term" value="F:1-alkyl-2-acetylglycerophosphocholine esterase activity"/>
    <property type="evidence" value="ECO:0007669"/>
    <property type="project" value="TreeGrafter"/>
</dbReference>
<dbReference type="STRING" id="1447782.SAMN05444417_1480"/>
<dbReference type="GO" id="GO:0016042">
    <property type="term" value="P:lipid catabolic process"/>
    <property type="evidence" value="ECO:0007669"/>
    <property type="project" value="UniProtKB-KW"/>
</dbReference>
<name>A0A1M6D1V4_9RHOB</name>
<keyword evidence="3" id="KW-0443">Lipid metabolism</keyword>
<dbReference type="PANTHER" id="PTHR10272:SF0">
    <property type="entry name" value="PLATELET-ACTIVATING FACTOR ACETYLHYDROLASE"/>
    <property type="match status" value="1"/>
</dbReference>
<feature type="chain" id="PRO_5012025359" evidence="4">
    <location>
        <begin position="30"/>
        <end position="447"/>
    </location>
</feature>
<organism evidence="5 6">
    <name type="scientific">Wenxinia saemankumensis</name>
    <dbReference type="NCBI Taxonomy" id="1447782"/>
    <lineage>
        <taxon>Bacteria</taxon>
        <taxon>Pseudomonadati</taxon>
        <taxon>Pseudomonadota</taxon>
        <taxon>Alphaproteobacteria</taxon>
        <taxon>Rhodobacterales</taxon>
        <taxon>Roseobacteraceae</taxon>
        <taxon>Wenxinia</taxon>
    </lineage>
</organism>
<evidence type="ECO:0000256" key="3">
    <source>
        <dbReference type="ARBA" id="ARBA00023098"/>
    </source>
</evidence>
<gene>
    <name evidence="5" type="ORF">SAMN05444417_1480</name>
</gene>
<dbReference type="SUPFAM" id="SSF53474">
    <property type="entry name" value="alpha/beta-Hydrolases"/>
    <property type="match status" value="1"/>
</dbReference>
<evidence type="ECO:0000256" key="1">
    <source>
        <dbReference type="ARBA" id="ARBA00022801"/>
    </source>
</evidence>
<dbReference type="Gene3D" id="3.40.50.1820">
    <property type="entry name" value="alpha/beta hydrolase"/>
    <property type="match status" value="1"/>
</dbReference>
<dbReference type="EMBL" id="FQYO01000002">
    <property type="protein sequence ID" value="SHI67247.1"/>
    <property type="molecule type" value="Genomic_DNA"/>
</dbReference>
<dbReference type="PANTHER" id="PTHR10272">
    <property type="entry name" value="PLATELET-ACTIVATING FACTOR ACETYLHYDROLASE"/>
    <property type="match status" value="1"/>
</dbReference>
<dbReference type="AlphaFoldDB" id="A0A1M6D1V4"/>
<feature type="signal peptide" evidence="4">
    <location>
        <begin position="1"/>
        <end position="29"/>
    </location>
</feature>
<protein>
    <submittedName>
        <fullName evidence="5">Platelet-activating factor acetylhydrolase, isoform II</fullName>
    </submittedName>
</protein>
<accession>A0A1M6D1V4</accession>
<keyword evidence="2" id="KW-0442">Lipid degradation</keyword>
<reference evidence="5 6" key="1">
    <citation type="submission" date="2016-11" db="EMBL/GenBank/DDBJ databases">
        <authorList>
            <person name="Jaros S."/>
            <person name="Januszkiewicz K."/>
            <person name="Wedrychowicz H."/>
        </authorList>
    </citation>
    <scope>NUCLEOTIDE SEQUENCE [LARGE SCALE GENOMIC DNA]</scope>
    <source>
        <strain evidence="5 6">DSM 100565</strain>
    </source>
</reference>
<dbReference type="Pfam" id="PF03403">
    <property type="entry name" value="PAF-AH_p_II"/>
    <property type="match status" value="1"/>
</dbReference>
<dbReference type="OrthoDB" id="9814760at2"/>
<dbReference type="RefSeq" id="WP_073327488.1">
    <property type="nucleotide sequence ID" value="NZ_FQYO01000002.1"/>
</dbReference>